<name>A0ABN7VD17_GIGMA</name>
<comment type="caution">
    <text evidence="3">The sequence shown here is derived from an EMBL/GenBank/DDBJ whole genome shotgun (WGS) entry which is preliminary data.</text>
</comment>
<keyword evidence="2" id="KW-1133">Transmembrane helix</keyword>
<feature type="transmembrane region" description="Helical" evidence="2">
    <location>
        <begin position="88"/>
        <end position="107"/>
    </location>
</feature>
<keyword evidence="2" id="KW-0472">Membrane</keyword>
<gene>
    <name evidence="3" type="ORF">GMARGA_LOCUS17264</name>
</gene>
<sequence>MTSNNPYIPLDDALTTIITGIIPGLVVVLLKGFEESKKKFCSLINIFDDAVIFSSMIIYPLISTIKWYDYYSYRNKKKSHFCIMKNFLGVIITMFIGCSWSVVFEFLNGDNESSRSNINYVSKFCINYYDKFFSGRCELVNTLARSFLASTLIINCLGLLYLSTISKMLDGKQLKSLIELSVIYPAILYGYLLSTNSVTTKLSFGICSIALSRLLEHYGDDQPEKINTLVSCYMNYTLNMWVGDILRNKPEKISESLIKLLSIIADRTEFKTAKKINYVKSSVENQLKIFKEGSKDIEGLSKIQDNIKNVICTLNIQIEKLENDAKKPVRALKYLEKWCTENNKNEEYVEHIDKNKENDKHVEENEKVDKKFIKAFFKFIEKDQKDEDNNECKENDKENEEKKDIEANIQDKEDEKNIEEDEKFIKKFIKFLKYQQNETYYDYPLVEILDELYEKQRNFSSLIDNDTSNCLIIYHILGCLSNAQFSLKPVTPGT</sequence>
<protein>
    <submittedName>
        <fullName evidence="3">9598_t:CDS:1</fullName>
    </submittedName>
</protein>
<feature type="region of interest" description="Disordered" evidence="1">
    <location>
        <begin position="387"/>
        <end position="414"/>
    </location>
</feature>
<reference evidence="3 4" key="1">
    <citation type="submission" date="2021-06" db="EMBL/GenBank/DDBJ databases">
        <authorList>
            <person name="Kallberg Y."/>
            <person name="Tangrot J."/>
            <person name="Rosling A."/>
        </authorList>
    </citation>
    <scope>NUCLEOTIDE SEQUENCE [LARGE SCALE GENOMIC DNA]</scope>
    <source>
        <strain evidence="3 4">120-4 pot B 10/14</strain>
    </source>
</reference>
<keyword evidence="2" id="KW-0812">Transmembrane</keyword>
<feature type="transmembrane region" description="Helical" evidence="2">
    <location>
        <begin position="174"/>
        <end position="193"/>
    </location>
</feature>
<dbReference type="EMBL" id="CAJVQB010012962">
    <property type="protein sequence ID" value="CAG8759083.1"/>
    <property type="molecule type" value="Genomic_DNA"/>
</dbReference>
<keyword evidence="4" id="KW-1185">Reference proteome</keyword>
<evidence type="ECO:0000313" key="3">
    <source>
        <dbReference type="EMBL" id="CAG8759083.1"/>
    </source>
</evidence>
<evidence type="ECO:0000256" key="2">
    <source>
        <dbReference type="SAM" id="Phobius"/>
    </source>
</evidence>
<proteinExistence type="predicted"/>
<feature type="transmembrane region" description="Helical" evidence="2">
    <location>
        <begin position="50"/>
        <end position="68"/>
    </location>
</feature>
<evidence type="ECO:0000256" key="1">
    <source>
        <dbReference type="SAM" id="MobiDB-lite"/>
    </source>
</evidence>
<dbReference type="Proteomes" id="UP000789901">
    <property type="component" value="Unassembled WGS sequence"/>
</dbReference>
<feature type="transmembrane region" description="Helical" evidence="2">
    <location>
        <begin position="143"/>
        <end position="162"/>
    </location>
</feature>
<organism evidence="3 4">
    <name type="scientific">Gigaspora margarita</name>
    <dbReference type="NCBI Taxonomy" id="4874"/>
    <lineage>
        <taxon>Eukaryota</taxon>
        <taxon>Fungi</taxon>
        <taxon>Fungi incertae sedis</taxon>
        <taxon>Mucoromycota</taxon>
        <taxon>Glomeromycotina</taxon>
        <taxon>Glomeromycetes</taxon>
        <taxon>Diversisporales</taxon>
        <taxon>Gigasporaceae</taxon>
        <taxon>Gigaspora</taxon>
    </lineage>
</organism>
<feature type="transmembrane region" description="Helical" evidence="2">
    <location>
        <begin position="12"/>
        <end position="30"/>
    </location>
</feature>
<accession>A0ABN7VD17</accession>
<evidence type="ECO:0000313" key="4">
    <source>
        <dbReference type="Proteomes" id="UP000789901"/>
    </source>
</evidence>